<reference evidence="3 4" key="1">
    <citation type="submission" date="2019-05" db="EMBL/GenBank/DDBJ databases">
        <title>Genomes sequences of two Nocardia cyriacigeorgica environmental isolates, type strains Nocardia asteroides ATCC 19247 and Nocardia cyriacigeorgica DSM 44484.</title>
        <authorList>
            <person name="Vautrin F."/>
            <person name="Bergeron E."/>
            <person name="Dubost A."/>
            <person name="Abrouk D."/>
            <person name="Rodriguez Nava V."/>
            <person name="Pujic P."/>
        </authorList>
    </citation>
    <scope>NUCLEOTIDE SEQUENCE [LARGE SCALE GENOMIC DNA]</scope>
    <source>
        <strain evidence="3 4">EML 446</strain>
    </source>
</reference>
<dbReference type="AlphaFoldDB" id="A0A5R8NDU9"/>
<dbReference type="Proteomes" id="UP000306378">
    <property type="component" value="Unassembled WGS sequence"/>
</dbReference>
<feature type="domain" description="Transposase IS110-like N-terminal" evidence="1">
    <location>
        <begin position="13"/>
        <end position="165"/>
    </location>
</feature>
<dbReference type="RefSeq" id="WP_138452984.1">
    <property type="nucleotide sequence ID" value="NZ_VBUT01000015.1"/>
</dbReference>
<dbReference type="GO" id="GO:0006313">
    <property type="term" value="P:DNA transposition"/>
    <property type="evidence" value="ECO:0007669"/>
    <property type="project" value="InterPro"/>
</dbReference>
<dbReference type="GO" id="GO:0004803">
    <property type="term" value="F:transposase activity"/>
    <property type="evidence" value="ECO:0007669"/>
    <property type="project" value="InterPro"/>
</dbReference>
<dbReference type="InterPro" id="IPR047650">
    <property type="entry name" value="Transpos_IS110"/>
</dbReference>
<dbReference type="GO" id="GO:0003677">
    <property type="term" value="F:DNA binding"/>
    <property type="evidence" value="ECO:0007669"/>
    <property type="project" value="InterPro"/>
</dbReference>
<evidence type="ECO:0000259" key="1">
    <source>
        <dbReference type="Pfam" id="PF01548"/>
    </source>
</evidence>
<comment type="caution">
    <text evidence="3">The sequence shown here is derived from an EMBL/GenBank/DDBJ whole genome shotgun (WGS) entry which is preliminary data.</text>
</comment>
<dbReference type="PANTHER" id="PTHR33055:SF16">
    <property type="entry name" value="TRANSPOSASE FOR INSERTION SEQUENCE ELEMENT IS1547"/>
    <property type="match status" value="1"/>
</dbReference>
<sequence>MPKATPTGQVVIAVDPHKASWTAVAVDQHCRPLGSLRVEVNRAGYRQLRRFARAWPHAIWAIEGARGLGAPLAQKLAIDGIETLDVPAKLAHRVRMLSTGHGRKIDEADALSVGIAALNSTGLQSMRTDSTAQVLRTLTEYRDDLILTRTQTANRLHRLLVQLVPAGLPKRLTAEAAAQLLRSVRPREHYGRTLRQVAVDLVTELRRLDRRIDTATDSLDAAVTESRTQLTTIHGVGTVVAAKILAHTGNIRRFRSAAAFASYGGVAPIEVSSGDARRHRLSRAGDRQLNDALHVIAITQIRRDTVGRAYYQRKRAAGKGHKEALRCLKRQLSDVVYRIMLRDAGTSLLAGA</sequence>
<organism evidence="3 4">
    <name type="scientific">Nocardia cyriacigeorgica</name>
    <dbReference type="NCBI Taxonomy" id="135487"/>
    <lineage>
        <taxon>Bacteria</taxon>
        <taxon>Bacillati</taxon>
        <taxon>Actinomycetota</taxon>
        <taxon>Actinomycetes</taxon>
        <taxon>Mycobacteriales</taxon>
        <taxon>Nocardiaceae</taxon>
        <taxon>Nocardia</taxon>
    </lineage>
</organism>
<dbReference type="NCBIfam" id="NF033542">
    <property type="entry name" value="transpos_IS110"/>
    <property type="match status" value="1"/>
</dbReference>
<evidence type="ECO:0000259" key="2">
    <source>
        <dbReference type="Pfam" id="PF02371"/>
    </source>
</evidence>
<evidence type="ECO:0000313" key="3">
    <source>
        <dbReference type="EMBL" id="TLF72717.1"/>
    </source>
</evidence>
<name>A0A5R8NDU9_9NOCA</name>
<dbReference type="PANTHER" id="PTHR33055">
    <property type="entry name" value="TRANSPOSASE FOR INSERTION SEQUENCE ELEMENT IS1111A"/>
    <property type="match status" value="1"/>
</dbReference>
<dbReference type="Pfam" id="PF01548">
    <property type="entry name" value="DEDD_Tnp_IS110"/>
    <property type="match status" value="1"/>
</dbReference>
<evidence type="ECO:0000313" key="4">
    <source>
        <dbReference type="Proteomes" id="UP000306378"/>
    </source>
</evidence>
<dbReference type="EMBL" id="VBUT01000015">
    <property type="protein sequence ID" value="TLF72717.1"/>
    <property type="molecule type" value="Genomic_DNA"/>
</dbReference>
<dbReference type="Pfam" id="PF02371">
    <property type="entry name" value="Transposase_20"/>
    <property type="match status" value="1"/>
</dbReference>
<protein>
    <submittedName>
        <fullName evidence="3">IS110 family transposase</fullName>
    </submittedName>
</protein>
<dbReference type="InterPro" id="IPR002525">
    <property type="entry name" value="Transp_IS110-like_N"/>
</dbReference>
<dbReference type="InterPro" id="IPR003346">
    <property type="entry name" value="Transposase_20"/>
</dbReference>
<gene>
    <name evidence="3" type="ORF">FEK34_28700</name>
</gene>
<accession>A0A5R8NDU9</accession>
<proteinExistence type="predicted"/>
<feature type="domain" description="Transposase IS116/IS110/IS902 C-terminal" evidence="2">
    <location>
        <begin position="229"/>
        <end position="312"/>
    </location>
</feature>